<dbReference type="SUPFAM" id="SSF56925">
    <property type="entry name" value="OMPA-like"/>
    <property type="match status" value="1"/>
</dbReference>
<comment type="caution">
    <text evidence="7">The sequence shown here is derived from an EMBL/GenBank/DDBJ whole genome shotgun (WGS) entry which is preliminary data.</text>
</comment>
<name>A0A844TJ11_9BRAD</name>
<evidence type="ECO:0000256" key="2">
    <source>
        <dbReference type="ARBA" id="ARBA00022729"/>
    </source>
</evidence>
<evidence type="ECO:0000256" key="4">
    <source>
        <dbReference type="ARBA" id="ARBA00023237"/>
    </source>
</evidence>
<dbReference type="Pfam" id="PF13505">
    <property type="entry name" value="OMP_b-brl"/>
    <property type="match status" value="1"/>
</dbReference>
<keyword evidence="3" id="KW-0472">Membrane</keyword>
<keyword evidence="2" id="KW-0732">Signal</keyword>
<evidence type="ECO:0000256" key="5">
    <source>
        <dbReference type="ARBA" id="ARBA00038306"/>
    </source>
</evidence>
<evidence type="ECO:0000256" key="3">
    <source>
        <dbReference type="ARBA" id="ARBA00023136"/>
    </source>
</evidence>
<gene>
    <name evidence="7" type="ORF">GPL20_16365</name>
</gene>
<protein>
    <submittedName>
        <fullName evidence="7">Outer membrane beta-barrel protein</fullName>
    </submittedName>
</protein>
<keyword evidence="8" id="KW-1185">Reference proteome</keyword>
<accession>A0A844TJ11</accession>
<dbReference type="EMBL" id="WQNE01000012">
    <property type="protein sequence ID" value="MVT74590.1"/>
    <property type="molecule type" value="Genomic_DNA"/>
</dbReference>
<comment type="similarity">
    <text evidence="5">Belongs to the Omp25/RopB family.</text>
</comment>
<evidence type="ECO:0000313" key="7">
    <source>
        <dbReference type="EMBL" id="MVT74590.1"/>
    </source>
</evidence>
<dbReference type="PANTHER" id="PTHR34001">
    <property type="entry name" value="BLL7405 PROTEIN"/>
    <property type="match status" value="1"/>
</dbReference>
<dbReference type="OrthoDB" id="9815357at2"/>
<dbReference type="RefSeq" id="WP_157330547.1">
    <property type="nucleotide sequence ID" value="NZ_WQNE01000012.1"/>
</dbReference>
<dbReference type="GO" id="GO:0009279">
    <property type="term" value="C:cell outer membrane"/>
    <property type="evidence" value="ECO:0007669"/>
    <property type="project" value="UniProtKB-SubCell"/>
</dbReference>
<comment type="subcellular location">
    <subcellularLocation>
        <location evidence="1">Cell outer membrane</location>
    </subcellularLocation>
</comment>
<feature type="domain" description="Outer membrane protein beta-barrel" evidence="6">
    <location>
        <begin position="78"/>
        <end position="282"/>
    </location>
</feature>
<dbReference type="AlphaFoldDB" id="A0A844TJ11"/>
<organism evidence="7 8">
    <name type="scientific">Bradyrhizobium cajani</name>
    <dbReference type="NCBI Taxonomy" id="1928661"/>
    <lineage>
        <taxon>Bacteria</taxon>
        <taxon>Pseudomonadati</taxon>
        <taxon>Pseudomonadota</taxon>
        <taxon>Alphaproteobacteria</taxon>
        <taxon>Hyphomicrobiales</taxon>
        <taxon>Nitrobacteraceae</taxon>
        <taxon>Bradyrhizobium</taxon>
    </lineage>
</organism>
<keyword evidence="4" id="KW-0998">Cell outer membrane</keyword>
<evidence type="ECO:0000259" key="6">
    <source>
        <dbReference type="Pfam" id="PF13505"/>
    </source>
</evidence>
<evidence type="ECO:0000313" key="8">
    <source>
        <dbReference type="Proteomes" id="UP000449969"/>
    </source>
</evidence>
<dbReference type="Proteomes" id="UP000449969">
    <property type="component" value="Unassembled WGS sequence"/>
</dbReference>
<dbReference type="InterPro" id="IPR027385">
    <property type="entry name" value="Beta-barrel_OMP"/>
</dbReference>
<reference evidence="7 8" key="1">
    <citation type="submission" date="2019-12" db="EMBL/GenBank/DDBJ databases">
        <title>Draft genome sequences Bradyrhizobium cajani AMBPC1010, Bradyrhizobium pachyrhizi AMBPC1040 and Bradyrhizobium yuanmingense ALSPC3051, three plant growth promoting strains isolated from nodules of Cajanus cajan L. in Dominican Republic.</title>
        <authorList>
            <person name="Flores-Felix J.D."/>
            <person name="Araujo J."/>
            <person name="Diaz-Alcantara C."/>
            <person name="Gonzalez-Andres F."/>
            <person name="Velazquez E."/>
        </authorList>
    </citation>
    <scope>NUCLEOTIDE SEQUENCE [LARGE SCALE GENOMIC DNA]</scope>
    <source>
        <strain evidence="7 8">1010</strain>
    </source>
</reference>
<sequence length="282" mass="29951">MAGRSGPSSEAEQIVEMFRRVIGFQHPADPGGDGGLDVGFGGLMKVSLLGAIALIAGAAVGSAEAADLAARPYTKAPAPMAAPFTWTGVYAGVQGGYQWSRDHFTEFDMLAGGAASGFGADFKPIGGFGGLHAGYNHQFNRLVLGIEADVDFGRVSGGFSTPLGVVTYDARKNWEASVRGRLGITPIDRLLLYVTGGAAFTELKYHWETSLFAVPPADATISKTGWTAGAGTEVALTDHLTARVEYRYSNFGTTRFDWTVLSTAYEQKPRFQSVRGGISYKF</sequence>
<dbReference type="Gene3D" id="2.40.160.20">
    <property type="match status" value="1"/>
</dbReference>
<dbReference type="InterPro" id="IPR011250">
    <property type="entry name" value="OMP/PagP_B-barrel"/>
</dbReference>
<evidence type="ECO:0000256" key="1">
    <source>
        <dbReference type="ARBA" id="ARBA00004442"/>
    </source>
</evidence>
<dbReference type="PANTHER" id="PTHR34001:SF3">
    <property type="entry name" value="BLL7405 PROTEIN"/>
    <property type="match status" value="1"/>
</dbReference>
<proteinExistence type="inferred from homology"/>
<dbReference type="InterPro" id="IPR051692">
    <property type="entry name" value="OMP-like"/>
</dbReference>